<dbReference type="GO" id="GO:0005778">
    <property type="term" value="C:peroxisomal membrane"/>
    <property type="evidence" value="ECO:0007669"/>
    <property type="project" value="TreeGrafter"/>
</dbReference>
<dbReference type="Proteomes" id="UP000039324">
    <property type="component" value="Unassembled WGS sequence"/>
</dbReference>
<proteinExistence type="predicted"/>
<keyword evidence="3" id="KW-1185">Reference proteome</keyword>
<name>A0A0G4J7A4_PLABS</name>
<gene>
    <name evidence="1" type="ORF">PBRA_003167</name>
    <name evidence="2" type="ORF">PLBR_LOCUS2855</name>
</gene>
<dbReference type="GO" id="GO:0033328">
    <property type="term" value="F:peroxisome membrane targeting sequence binding"/>
    <property type="evidence" value="ECO:0007669"/>
    <property type="project" value="TreeGrafter"/>
</dbReference>
<evidence type="ECO:0000313" key="4">
    <source>
        <dbReference type="Proteomes" id="UP000290189"/>
    </source>
</evidence>
<dbReference type="PANTHER" id="PTHR12774">
    <property type="entry name" value="PEROXISOMAL BIOGENESIS FACTOR 19"/>
    <property type="match status" value="1"/>
</dbReference>
<dbReference type="EMBL" id="OVEO01000004">
    <property type="protein sequence ID" value="SPQ95640.1"/>
    <property type="molecule type" value="Genomic_DNA"/>
</dbReference>
<accession>A0A0G4J7A4</accession>
<organism evidence="1 3">
    <name type="scientific">Plasmodiophora brassicae</name>
    <name type="common">Clubroot disease agent</name>
    <dbReference type="NCBI Taxonomy" id="37360"/>
    <lineage>
        <taxon>Eukaryota</taxon>
        <taxon>Sar</taxon>
        <taxon>Rhizaria</taxon>
        <taxon>Endomyxa</taxon>
        <taxon>Phytomyxea</taxon>
        <taxon>Plasmodiophorida</taxon>
        <taxon>Plasmodiophoridae</taxon>
        <taxon>Plasmodiophora</taxon>
    </lineage>
</organism>
<dbReference type="STRING" id="37360.A0A0G4J7A4"/>
<protein>
    <recommendedName>
        <fullName evidence="5">Peroxin-19</fullName>
    </recommendedName>
</protein>
<dbReference type="EMBL" id="CDSF01000144">
    <property type="protein sequence ID" value="CEP03407.1"/>
    <property type="molecule type" value="Genomic_DNA"/>
</dbReference>
<dbReference type="Pfam" id="PF04614">
    <property type="entry name" value="Pex19"/>
    <property type="match status" value="1"/>
</dbReference>
<evidence type="ECO:0008006" key="5">
    <source>
        <dbReference type="Google" id="ProtNLM"/>
    </source>
</evidence>
<dbReference type="Proteomes" id="UP000290189">
    <property type="component" value="Unassembled WGS sequence"/>
</dbReference>
<dbReference type="InterPro" id="IPR006708">
    <property type="entry name" value="Pex19"/>
</dbReference>
<dbReference type="OrthoDB" id="21292at2759"/>
<keyword evidence="2" id="KW-0496">Mitochondrion</keyword>
<dbReference type="PANTHER" id="PTHR12774:SF2">
    <property type="entry name" value="PEROXISOMAL BIOGENESIS FACTOR 19"/>
    <property type="match status" value="1"/>
</dbReference>
<dbReference type="GO" id="GO:0045046">
    <property type="term" value="P:protein import into peroxisome membrane"/>
    <property type="evidence" value="ECO:0007669"/>
    <property type="project" value="TreeGrafter"/>
</dbReference>
<dbReference type="OMA" id="YEPMKEM"/>
<dbReference type="Gene3D" id="1.20.120.900">
    <property type="entry name" value="Pex19, mPTS binding domain"/>
    <property type="match status" value="1"/>
</dbReference>
<evidence type="ECO:0000313" key="1">
    <source>
        <dbReference type="EMBL" id="CEP03407.1"/>
    </source>
</evidence>
<reference evidence="2 4" key="2">
    <citation type="submission" date="2018-03" db="EMBL/GenBank/DDBJ databases">
        <authorList>
            <person name="Fogelqvist J."/>
        </authorList>
    </citation>
    <scope>NUCLEOTIDE SEQUENCE [LARGE SCALE GENOMIC DNA]</scope>
</reference>
<evidence type="ECO:0000313" key="3">
    <source>
        <dbReference type="Proteomes" id="UP000039324"/>
    </source>
</evidence>
<dbReference type="AlphaFoldDB" id="A0A0G4J7A4"/>
<evidence type="ECO:0000313" key="2">
    <source>
        <dbReference type="EMBL" id="SPQ95640.1"/>
    </source>
</evidence>
<geneLocation type="mitochondrion" evidence="2"/>
<reference evidence="1 3" key="1">
    <citation type="submission" date="2015-02" db="EMBL/GenBank/DDBJ databases">
        <authorList>
            <person name="Chooi Y.-H."/>
        </authorList>
    </citation>
    <scope>NUCLEOTIDE SEQUENCE [LARGE SCALE GENOMIC DNA]</scope>
    <source>
        <strain evidence="1">E3</strain>
    </source>
</reference>
<sequence>MPDDDLDDVLDSVLDEFDAQQAQAVTAPPSASTPGHAAGAAALERDVNDLVAELRRANAGDTGEHAHQEEIDAVFEKMLKLLPADDKGNRSMPTNVQESLNEAARMIGESAASGPTDEDALFRKLLEDMKLGGSGDELSGDLEASMNTLMEQMVSKENLYEPIHAVAGKYPVWIADHAATLTDAELKAYESQHAVFVRLLAKFDSDGGVQAEEVFTLLNEVQAYGKPPPEIMEVLVPGIKFDDKGEPIVEGATSGMPDAECSIM</sequence>
<dbReference type="InterPro" id="IPR038322">
    <property type="entry name" value="Pex19_C_sf"/>
</dbReference>